<dbReference type="GO" id="GO:0008270">
    <property type="term" value="F:zinc ion binding"/>
    <property type="evidence" value="ECO:0007669"/>
    <property type="project" value="InterPro"/>
</dbReference>
<reference evidence="5 6" key="1">
    <citation type="submission" date="2020-08" db="EMBL/GenBank/DDBJ databases">
        <title>Sequencing the genomes of 1000 actinobacteria strains.</title>
        <authorList>
            <person name="Klenk H.-P."/>
        </authorList>
    </citation>
    <scope>NUCLEOTIDE SEQUENCE [LARGE SCALE GENOMIC DNA]</scope>
    <source>
        <strain evidence="5 6">DSM 45784</strain>
    </source>
</reference>
<evidence type="ECO:0000256" key="4">
    <source>
        <dbReference type="PROSITE-ProRule" id="PRU00679"/>
    </source>
</evidence>
<dbReference type="SUPFAM" id="SSF51556">
    <property type="entry name" value="Metallo-dependent hydrolases"/>
    <property type="match status" value="1"/>
</dbReference>
<sequence length="311" mass="33940">MAEGLTVQTVRGPVAASELGRVLPHEHVACDLFRVTRQMGLAALNDPDEAVRDLTVFKELGGGSVVEATSGGLGRKPGVLRSVSERADVHIVMGCGWYREPYYEEDMNKVSTAELTERLLIDIFEGEDGVRPGVIGEIGADREWVSGVEERVLRAAARAQRETGLGLILHAVKSEVGAWQLDVLEDEGCDLSRVAVGHCDTYPDVDYHERLARRGAMVMYDGNGPGDRLLQEQRVANAAELIRRGWGKSLLLSHDVCVLGMRERRGGPGYSYVLRQVGPDLIAAGVPEDVVETIFRVNPLQLLVGHRPGDN</sequence>
<organism evidence="5 6">
    <name type="scientific">Sphaerisporangium siamense</name>
    <dbReference type="NCBI Taxonomy" id="795645"/>
    <lineage>
        <taxon>Bacteria</taxon>
        <taxon>Bacillati</taxon>
        <taxon>Actinomycetota</taxon>
        <taxon>Actinomycetes</taxon>
        <taxon>Streptosporangiales</taxon>
        <taxon>Streptosporangiaceae</taxon>
        <taxon>Sphaerisporangium</taxon>
    </lineage>
</organism>
<feature type="binding site" evidence="3">
    <location>
        <position position="170"/>
    </location>
    <ligand>
        <name>a divalent metal cation</name>
        <dbReference type="ChEBI" id="CHEBI:60240"/>
        <label>2</label>
    </ligand>
</feature>
<feature type="binding site" evidence="3">
    <location>
        <position position="25"/>
    </location>
    <ligand>
        <name>a divalent metal cation</name>
        <dbReference type="ChEBI" id="CHEBI:60240"/>
        <label>1</label>
    </ligand>
</feature>
<dbReference type="GO" id="GO:0016787">
    <property type="term" value="F:hydrolase activity"/>
    <property type="evidence" value="ECO:0007669"/>
    <property type="project" value="UniProtKB-KW"/>
</dbReference>
<dbReference type="InterPro" id="IPR001559">
    <property type="entry name" value="Phosphotriesterase"/>
</dbReference>
<dbReference type="InterPro" id="IPR032466">
    <property type="entry name" value="Metal_Hydrolase"/>
</dbReference>
<comment type="caution">
    <text evidence="5">The sequence shown here is derived from an EMBL/GenBank/DDBJ whole genome shotgun (WGS) entry which is preliminary data.</text>
</comment>
<accession>A0A7W7D2Z6</accession>
<protein>
    <submittedName>
        <fullName evidence="5">Phosphotriesterase-related protein</fullName>
    </submittedName>
</protein>
<feature type="binding site" evidence="3">
    <location>
        <position position="137"/>
    </location>
    <ligand>
        <name>a divalent metal cation</name>
        <dbReference type="ChEBI" id="CHEBI:60240"/>
        <label>2</label>
    </ligand>
</feature>
<dbReference type="Pfam" id="PF02126">
    <property type="entry name" value="PTE"/>
    <property type="match status" value="1"/>
</dbReference>
<evidence type="ECO:0000256" key="2">
    <source>
        <dbReference type="ARBA" id="ARBA00022801"/>
    </source>
</evidence>
<dbReference type="AlphaFoldDB" id="A0A7W7D2Z6"/>
<evidence type="ECO:0000256" key="3">
    <source>
        <dbReference type="PIRSR" id="PIRSR601559-52"/>
    </source>
</evidence>
<dbReference type="RefSeq" id="WP_184876878.1">
    <property type="nucleotide sequence ID" value="NZ_BOOV01000051.1"/>
</dbReference>
<dbReference type="Proteomes" id="UP000542210">
    <property type="component" value="Unassembled WGS sequence"/>
</dbReference>
<dbReference type="PANTHER" id="PTHR10819">
    <property type="entry name" value="PHOSPHOTRIESTERASE-RELATED"/>
    <property type="match status" value="1"/>
</dbReference>
<keyword evidence="6" id="KW-1185">Reference proteome</keyword>
<keyword evidence="2" id="KW-0378">Hydrolase</keyword>
<dbReference type="EMBL" id="JACHND010000001">
    <property type="protein sequence ID" value="MBB4699390.1"/>
    <property type="molecule type" value="Genomic_DNA"/>
</dbReference>
<evidence type="ECO:0000313" key="6">
    <source>
        <dbReference type="Proteomes" id="UP000542210"/>
    </source>
</evidence>
<feature type="binding site" evidence="3">
    <location>
        <position position="255"/>
    </location>
    <ligand>
        <name>a divalent metal cation</name>
        <dbReference type="ChEBI" id="CHEBI:60240"/>
        <label>1</label>
    </ligand>
</feature>
<dbReference type="Gene3D" id="3.20.20.140">
    <property type="entry name" value="Metal-dependent hydrolases"/>
    <property type="match status" value="1"/>
</dbReference>
<gene>
    <name evidence="5" type="ORF">BJ982_000934</name>
</gene>
<evidence type="ECO:0000256" key="1">
    <source>
        <dbReference type="ARBA" id="ARBA00022723"/>
    </source>
</evidence>
<feature type="binding site" evidence="3">
    <location>
        <position position="137"/>
    </location>
    <ligand>
        <name>a divalent metal cation</name>
        <dbReference type="ChEBI" id="CHEBI:60240"/>
        <label>1</label>
    </ligand>
</feature>
<comment type="caution">
    <text evidence="4">Lacks conserved residue(s) required for the propagation of feature annotation.</text>
</comment>
<dbReference type="PANTHER" id="PTHR10819:SF3">
    <property type="entry name" value="PHOSPHOTRIESTERASE-RELATED PROTEIN"/>
    <property type="match status" value="1"/>
</dbReference>
<comment type="similarity">
    <text evidence="4">Belongs to the metallo-dependent hydrolases superfamily. Phosphotriesterase family.</text>
</comment>
<proteinExistence type="inferred from homology"/>
<comment type="cofactor">
    <cofactor evidence="3">
        <name>a divalent metal cation</name>
        <dbReference type="ChEBI" id="CHEBI:60240"/>
    </cofactor>
    <text evidence="3">Binds 2 divalent metal cations per subunit.</text>
</comment>
<dbReference type="PROSITE" id="PS51347">
    <property type="entry name" value="PHOSPHOTRIESTERASE_2"/>
    <property type="match status" value="1"/>
</dbReference>
<keyword evidence="1 3" id="KW-0479">Metal-binding</keyword>
<name>A0A7W7D2Z6_9ACTN</name>
<evidence type="ECO:0000313" key="5">
    <source>
        <dbReference type="EMBL" id="MBB4699390.1"/>
    </source>
</evidence>
<feature type="binding site" evidence="3">
    <location>
        <position position="27"/>
    </location>
    <ligand>
        <name>a divalent metal cation</name>
        <dbReference type="ChEBI" id="CHEBI:60240"/>
        <label>1</label>
    </ligand>
</feature>
<feature type="binding site" evidence="3">
    <location>
        <position position="198"/>
    </location>
    <ligand>
        <name>a divalent metal cation</name>
        <dbReference type="ChEBI" id="CHEBI:60240"/>
        <label>2</label>
    </ligand>
</feature>